<evidence type="ECO:0000256" key="4">
    <source>
        <dbReference type="ARBA" id="ARBA00022989"/>
    </source>
</evidence>
<keyword evidence="4 6" id="KW-1133">Transmembrane helix</keyword>
<keyword evidence="8" id="KW-1185">Reference proteome</keyword>
<feature type="transmembrane region" description="Helical" evidence="6">
    <location>
        <begin position="352"/>
        <end position="371"/>
    </location>
</feature>
<feature type="transmembrane region" description="Helical" evidence="6">
    <location>
        <begin position="240"/>
        <end position="259"/>
    </location>
</feature>
<organism evidence="7 8">
    <name type="scientific">Corynebacterium testudinoris</name>
    <dbReference type="NCBI Taxonomy" id="136857"/>
    <lineage>
        <taxon>Bacteria</taxon>
        <taxon>Bacillati</taxon>
        <taxon>Actinomycetota</taxon>
        <taxon>Actinomycetes</taxon>
        <taxon>Mycobacteriales</taxon>
        <taxon>Corynebacteriaceae</taxon>
        <taxon>Corynebacterium</taxon>
    </lineage>
</organism>
<gene>
    <name evidence="7" type="ORF">CTEST_01410</name>
</gene>
<dbReference type="PANTHER" id="PTHR30250">
    <property type="entry name" value="PST FAMILY PREDICTED COLANIC ACID TRANSPORTER"/>
    <property type="match status" value="1"/>
</dbReference>
<evidence type="ECO:0000256" key="2">
    <source>
        <dbReference type="ARBA" id="ARBA00022475"/>
    </source>
</evidence>
<proteinExistence type="predicted"/>
<feature type="transmembrane region" description="Helical" evidence="6">
    <location>
        <begin position="143"/>
        <end position="161"/>
    </location>
</feature>
<dbReference type="STRING" id="136857.CTEST_01410"/>
<dbReference type="Proteomes" id="UP000035540">
    <property type="component" value="Chromosome"/>
</dbReference>
<evidence type="ECO:0000256" key="5">
    <source>
        <dbReference type="ARBA" id="ARBA00023136"/>
    </source>
</evidence>
<evidence type="ECO:0000256" key="6">
    <source>
        <dbReference type="SAM" id="Phobius"/>
    </source>
</evidence>
<keyword evidence="3 6" id="KW-0812">Transmembrane</keyword>
<evidence type="ECO:0008006" key="9">
    <source>
        <dbReference type="Google" id="ProtNLM"/>
    </source>
</evidence>
<dbReference type="KEGG" id="cted:CTEST_01410"/>
<feature type="transmembrane region" description="Helical" evidence="6">
    <location>
        <begin position="208"/>
        <end position="228"/>
    </location>
</feature>
<dbReference type="PATRIC" id="fig|136857.5.peg.276"/>
<dbReference type="PANTHER" id="PTHR30250:SF11">
    <property type="entry name" value="O-ANTIGEN TRANSPORTER-RELATED"/>
    <property type="match status" value="1"/>
</dbReference>
<evidence type="ECO:0000256" key="1">
    <source>
        <dbReference type="ARBA" id="ARBA00004651"/>
    </source>
</evidence>
<evidence type="ECO:0000256" key="3">
    <source>
        <dbReference type="ARBA" id="ARBA00022692"/>
    </source>
</evidence>
<keyword evidence="5 6" id="KW-0472">Membrane</keyword>
<dbReference type="RefSeq" id="WP_047252216.1">
    <property type="nucleotide sequence ID" value="NZ_CP011545.1"/>
</dbReference>
<dbReference type="OrthoDB" id="4771963at2"/>
<reference evidence="8" key="2">
    <citation type="submission" date="2015-05" db="EMBL/GenBank/DDBJ databases">
        <title>Complete genome sequence of Corynebacterium testudinoris DSM 44614, recovered from necrotic lesions in the mouth of a tortoise.</title>
        <authorList>
            <person name="Ruckert C."/>
            <person name="Albersmeier A."/>
            <person name="Winkler A."/>
            <person name="Tauch A."/>
        </authorList>
    </citation>
    <scope>NUCLEOTIDE SEQUENCE [LARGE SCALE GENOMIC DNA]</scope>
    <source>
        <strain evidence="8">DSM 44614</strain>
    </source>
</reference>
<dbReference type="GO" id="GO:0005886">
    <property type="term" value="C:plasma membrane"/>
    <property type="evidence" value="ECO:0007669"/>
    <property type="project" value="UniProtKB-SubCell"/>
</dbReference>
<reference evidence="7 8" key="1">
    <citation type="journal article" date="2015" name="Genome Announc.">
        <title>Complete Genome Sequence of the Type Strain Corynebacterium testudinoris DSM 44614, Recovered from Necrotic Lesions in the Mouth of a Tortoise.</title>
        <authorList>
            <person name="Ruckert C."/>
            <person name="Kriete M."/>
            <person name="Jaenicke S."/>
            <person name="Winkler A."/>
            <person name="Tauch A."/>
        </authorList>
    </citation>
    <scope>NUCLEOTIDE SEQUENCE [LARGE SCALE GENOMIC DNA]</scope>
    <source>
        <strain evidence="7 8">DSM 44614</strain>
    </source>
</reference>
<keyword evidence="2" id="KW-1003">Cell membrane</keyword>
<feature type="transmembrane region" description="Helical" evidence="6">
    <location>
        <begin position="32"/>
        <end position="53"/>
    </location>
</feature>
<dbReference type="AlphaFoldDB" id="A0A0G3H9D6"/>
<comment type="subcellular location">
    <subcellularLocation>
        <location evidence="1">Cell membrane</location>
        <topology evidence="1">Multi-pass membrane protein</topology>
    </subcellularLocation>
</comment>
<evidence type="ECO:0000313" key="8">
    <source>
        <dbReference type="Proteomes" id="UP000035540"/>
    </source>
</evidence>
<feature type="transmembrane region" description="Helical" evidence="6">
    <location>
        <begin position="167"/>
        <end position="187"/>
    </location>
</feature>
<name>A0A0G3H9D6_9CORY</name>
<feature type="transmembrane region" description="Helical" evidence="6">
    <location>
        <begin position="279"/>
        <end position="305"/>
    </location>
</feature>
<sequence>MRALSLATVFAALSGFIVIYVASWALGDTEQLAAFQAFWGLFFAATGFLDGLMQETTRAVAGARSSTRRGNGRPWTLGLIIGSATLVVALIVGALWMPTLMRGNVDTPMATAFLAFGLFTYAFQSVLSGVLSGLNLWKQYAGLVALDSGVRLLLALAAWQAGWGIEAFVLITVIGALSWLIVLGLSPTVRAKLASPVDVDTSLLARRVGSAMLASGASAALITGFPVFVQSTSAPDAGTVATVAGIINAVTFTRAPILVPLQRFQSALIVRFVEQRDRLFSALVTPILGVLALGLVGAGLAWLIGPWILDNFFPAGLWVPGPILATLTLASAFTGSLIVTGTATLAQEKHRAYVAGWVTSSVVSFGILWLAPLSLEAGVCTALILGPVAGGLVHLTALRGGGSRITPTPSTPPAAS</sequence>
<feature type="transmembrane region" description="Helical" evidence="6">
    <location>
        <begin position="377"/>
        <end position="398"/>
    </location>
</feature>
<feature type="transmembrane region" description="Helical" evidence="6">
    <location>
        <begin position="7"/>
        <end position="26"/>
    </location>
</feature>
<dbReference type="EMBL" id="CP011545">
    <property type="protein sequence ID" value="AKK07742.1"/>
    <property type="molecule type" value="Genomic_DNA"/>
</dbReference>
<feature type="transmembrane region" description="Helical" evidence="6">
    <location>
        <begin position="317"/>
        <end position="340"/>
    </location>
</feature>
<feature type="transmembrane region" description="Helical" evidence="6">
    <location>
        <begin position="109"/>
        <end position="131"/>
    </location>
</feature>
<protein>
    <recommendedName>
        <fullName evidence="9">Membrane protein involved in the export of O-antigen and teichoic acid</fullName>
    </recommendedName>
</protein>
<feature type="transmembrane region" description="Helical" evidence="6">
    <location>
        <begin position="74"/>
        <end position="97"/>
    </location>
</feature>
<evidence type="ECO:0000313" key="7">
    <source>
        <dbReference type="EMBL" id="AKK07742.1"/>
    </source>
</evidence>
<accession>A0A0G3H9D6</accession>
<dbReference type="InterPro" id="IPR050833">
    <property type="entry name" value="Poly_Biosynth_Transport"/>
</dbReference>